<keyword evidence="3 6" id="KW-0328">Glycosyltransferase</keyword>
<proteinExistence type="inferred from homology"/>
<evidence type="ECO:0000256" key="6">
    <source>
        <dbReference type="RuleBase" id="RU003718"/>
    </source>
</evidence>
<dbReference type="SUPFAM" id="SSF53756">
    <property type="entry name" value="UDP-Glycosyltransferase/glycogen phosphorylase"/>
    <property type="match status" value="1"/>
</dbReference>
<name>A0AAV2FIS9_9ROSI</name>
<dbReference type="InterPro" id="IPR002213">
    <property type="entry name" value="UDP_glucos_trans"/>
</dbReference>
<dbReference type="Pfam" id="PF00201">
    <property type="entry name" value="UDPGT"/>
    <property type="match status" value="1"/>
</dbReference>
<dbReference type="AlphaFoldDB" id="A0AAV2FIS9"/>
<accession>A0AAV2FIS9</accession>
<dbReference type="PANTHER" id="PTHR48047:SF229">
    <property type="entry name" value="UDP-GLYCOSYLTRANSFERASE 73C3-RELATED"/>
    <property type="match status" value="1"/>
</dbReference>
<evidence type="ECO:0000256" key="3">
    <source>
        <dbReference type="ARBA" id="ARBA00022676"/>
    </source>
</evidence>
<dbReference type="FunFam" id="3.40.50.2000:FF:000047">
    <property type="entry name" value="Glycosyltransferase"/>
    <property type="match status" value="1"/>
</dbReference>
<dbReference type="CDD" id="cd03784">
    <property type="entry name" value="GT1_Gtf-like"/>
    <property type="match status" value="1"/>
</dbReference>
<evidence type="ECO:0000256" key="5">
    <source>
        <dbReference type="ARBA" id="ARBA00047606"/>
    </source>
</evidence>
<dbReference type="Gene3D" id="3.40.50.2000">
    <property type="entry name" value="Glycogen Phosphorylase B"/>
    <property type="match status" value="2"/>
</dbReference>
<evidence type="ECO:0000256" key="4">
    <source>
        <dbReference type="ARBA" id="ARBA00022679"/>
    </source>
</evidence>
<dbReference type="EC" id="2.4.1.-" evidence="7"/>
<keyword evidence="9" id="KW-1185">Reference proteome</keyword>
<evidence type="ECO:0000256" key="7">
    <source>
        <dbReference type="RuleBase" id="RU362057"/>
    </source>
</evidence>
<evidence type="ECO:0000313" key="8">
    <source>
        <dbReference type="EMBL" id="CAL1398221.1"/>
    </source>
</evidence>
<evidence type="ECO:0000313" key="9">
    <source>
        <dbReference type="Proteomes" id="UP001497516"/>
    </source>
</evidence>
<protein>
    <recommendedName>
        <fullName evidence="7">Glycosyltransferase</fullName>
        <ecNumber evidence="7">2.4.1.-</ecNumber>
    </recommendedName>
</protein>
<dbReference type="EMBL" id="OZ034819">
    <property type="protein sequence ID" value="CAL1398221.1"/>
    <property type="molecule type" value="Genomic_DNA"/>
</dbReference>
<evidence type="ECO:0000256" key="1">
    <source>
        <dbReference type="ARBA" id="ARBA00004935"/>
    </source>
</evidence>
<dbReference type="PANTHER" id="PTHR48047">
    <property type="entry name" value="GLYCOSYLTRANSFERASE"/>
    <property type="match status" value="1"/>
</dbReference>
<dbReference type="PROSITE" id="PS00375">
    <property type="entry name" value="UDPGT"/>
    <property type="match status" value="1"/>
</dbReference>
<organism evidence="8 9">
    <name type="scientific">Linum trigynum</name>
    <dbReference type="NCBI Taxonomy" id="586398"/>
    <lineage>
        <taxon>Eukaryota</taxon>
        <taxon>Viridiplantae</taxon>
        <taxon>Streptophyta</taxon>
        <taxon>Embryophyta</taxon>
        <taxon>Tracheophyta</taxon>
        <taxon>Spermatophyta</taxon>
        <taxon>Magnoliopsida</taxon>
        <taxon>eudicotyledons</taxon>
        <taxon>Gunneridae</taxon>
        <taxon>Pentapetalae</taxon>
        <taxon>rosids</taxon>
        <taxon>fabids</taxon>
        <taxon>Malpighiales</taxon>
        <taxon>Linaceae</taxon>
        <taxon>Linum</taxon>
    </lineage>
</organism>
<dbReference type="Proteomes" id="UP001497516">
    <property type="component" value="Chromosome 6"/>
</dbReference>
<evidence type="ECO:0000256" key="2">
    <source>
        <dbReference type="ARBA" id="ARBA00009995"/>
    </source>
</evidence>
<comment type="similarity">
    <text evidence="2 6">Belongs to the UDP-glycosyltransferase family.</text>
</comment>
<sequence length="505" mass="55902">MGSLTMTPQVTHFVLFPFMAQGHLIPMVDIAKLLASRPGVHVTIVTTPLNAARIKSSIDRAVNESHLLINLVQLRFPCSEAGLPENCENIDMLPTLNSAIGIFKAAALMEPEVESLFETLNPPPSCIISDFCLAYTNRVAKKFSVPRISFHGFCCFNLLCLHCIKLHGEEVDRLSAGSEDEYFVLPGFPGGIEYTRAQLPMRPANGGSGETKDEVVVDDITKAESDAYGVIVNTFEELEAEYLKGYKEAKQGRVWCVGPVSLTNRLELDKLERGNSSSSTATVDQCISWLDEKEENSIIYVCLGSICNLSSVQLIELALGLEASEKEFVWVIRETEKTKELFEWMTDEGFEERVSGKGMVIRGWVPQVFILSHPSVGGFLTHCGWNSSLEGISVGIPLVTWPLFADQFSNEKLIVEVARIGVKVGAERPTYIDGKEVTESVVTKEQVERAVKLAMDGGEEGEGRRKRARKLAEIAKQAVKNEGSSHRNLTMLIEDIAQQQEERKM</sequence>
<comment type="pathway">
    <text evidence="1">Pigment biosynthesis; anthocyanin biosynthesis.</text>
</comment>
<dbReference type="FunFam" id="3.40.50.2000:FF:000071">
    <property type="entry name" value="Glycosyltransferase"/>
    <property type="match status" value="1"/>
</dbReference>
<keyword evidence="4 6" id="KW-0808">Transferase</keyword>
<reference evidence="8 9" key="1">
    <citation type="submission" date="2024-04" db="EMBL/GenBank/DDBJ databases">
        <authorList>
            <person name="Fracassetti M."/>
        </authorList>
    </citation>
    <scope>NUCLEOTIDE SEQUENCE [LARGE SCALE GENOMIC DNA]</scope>
</reference>
<comment type="catalytic activity">
    <reaction evidence="5">
        <text>an anthocyanidin + UDP-alpha-D-glucose + H(+) = an anthocyanidin 3-O-beta-D-glucoside + UDP</text>
        <dbReference type="Rhea" id="RHEA:20093"/>
        <dbReference type="ChEBI" id="CHEBI:15378"/>
        <dbReference type="ChEBI" id="CHEBI:16307"/>
        <dbReference type="ChEBI" id="CHEBI:58223"/>
        <dbReference type="ChEBI" id="CHEBI:58885"/>
        <dbReference type="ChEBI" id="CHEBI:143576"/>
        <dbReference type="EC" id="2.4.1.115"/>
    </reaction>
</comment>
<dbReference type="GO" id="GO:0047213">
    <property type="term" value="F:anthocyanidin 3-O-glucosyltransferase activity"/>
    <property type="evidence" value="ECO:0007669"/>
    <property type="project" value="UniProtKB-EC"/>
</dbReference>
<gene>
    <name evidence="8" type="ORF">LTRI10_LOCUS38465</name>
</gene>
<dbReference type="InterPro" id="IPR035595">
    <property type="entry name" value="UDP_glycos_trans_CS"/>
</dbReference>